<protein>
    <recommendedName>
        <fullName evidence="4">SAP domain-containing protein</fullName>
    </recommendedName>
</protein>
<dbReference type="EMBL" id="JANAWD010000826">
    <property type="protein sequence ID" value="KAJ3475618.1"/>
    <property type="molecule type" value="Genomic_DNA"/>
</dbReference>
<name>A0AAD5UR92_9APHY</name>
<gene>
    <name evidence="2" type="ORF">NLI96_g11718</name>
</gene>
<proteinExistence type="predicted"/>
<dbReference type="Proteomes" id="UP001212997">
    <property type="component" value="Unassembled WGS sequence"/>
</dbReference>
<feature type="compositionally biased region" description="Low complexity" evidence="1">
    <location>
        <begin position="103"/>
        <end position="113"/>
    </location>
</feature>
<accession>A0AAD5UR92</accession>
<sequence length="120" mass="13264">MNFDQLKALKRPQLQKLARREGLKANGKNVDMIKQLLEKFPGGVPRWEEPEPKVENVRTRAAIGGNALDIPCKLYHDDDSTPSLTFDISAALGEPSSGPAGPVPLQQQQDVPPTGDWHER</sequence>
<reference evidence="2" key="1">
    <citation type="submission" date="2022-07" db="EMBL/GenBank/DDBJ databases">
        <title>Genome Sequence of Physisporinus lineatus.</title>
        <authorList>
            <person name="Buettner E."/>
        </authorList>
    </citation>
    <scope>NUCLEOTIDE SEQUENCE</scope>
    <source>
        <strain evidence="2">VT162</strain>
    </source>
</reference>
<keyword evidence="3" id="KW-1185">Reference proteome</keyword>
<dbReference type="AlphaFoldDB" id="A0AAD5UR92"/>
<evidence type="ECO:0008006" key="4">
    <source>
        <dbReference type="Google" id="ProtNLM"/>
    </source>
</evidence>
<evidence type="ECO:0000313" key="2">
    <source>
        <dbReference type="EMBL" id="KAJ3475618.1"/>
    </source>
</evidence>
<evidence type="ECO:0000256" key="1">
    <source>
        <dbReference type="SAM" id="MobiDB-lite"/>
    </source>
</evidence>
<comment type="caution">
    <text evidence="2">The sequence shown here is derived from an EMBL/GenBank/DDBJ whole genome shotgun (WGS) entry which is preliminary data.</text>
</comment>
<organism evidence="2 3">
    <name type="scientific">Meripilus lineatus</name>
    <dbReference type="NCBI Taxonomy" id="2056292"/>
    <lineage>
        <taxon>Eukaryota</taxon>
        <taxon>Fungi</taxon>
        <taxon>Dikarya</taxon>
        <taxon>Basidiomycota</taxon>
        <taxon>Agaricomycotina</taxon>
        <taxon>Agaricomycetes</taxon>
        <taxon>Polyporales</taxon>
        <taxon>Meripilaceae</taxon>
        <taxon>Meripilus</taxon>
    </lineage>
</organism>
<evidence type="ECO:0000313" key="3">
    <source>
        <dbReference type="Proteomes" id="UP001212997"/>
    </source>
</evidence>
<feature type="region of interest" description="Disordered" evidence="1">
    <location>
        <begin position="89"/>
        <end position="120"/>
    </location>
</feature>